<keyword evidence="2" id="KW-1185">Reference proteome</keyword>
<dbReference type="Gramene" id="Bo5g126110.1">
    <property type="protein sequence ID" value="Bo5g126110.1"/>
    <property type="gene ID" value="Bo5g126110"/>
</dbReference>
<dbReference type="EnsemblPlants" id="Bo5g126110.1">
    <property type="protein sequence ID" value="Bo5g126110.1"/>
    <property type="gene ID" value="Bo5g126110"/>
</dbReference>
<proteinExistence type="predicted"/>
<accession>A0A0D3CJM0</accession>
<evidence type="ECO:0000313" key="1">
    <source>
        <dbReference type="EnsemblPlants" id="Bo5g126110.1"/>
    </source>
</evidence>
<protein>
    <submittedName>
        <fullName evidence="1">Uncharacterized protein</fullName>
    </submittedName>
</protein>
<sequence>MANGMVFLSDLQTGRSSSSIQVCLLRFWEARNVWRGGELMEVDMLFLDFHATMIPAKLTMLQVHEAHRAVEMV</sequence>
<dbReference type="HOGENOM" id="CLU_204154_0_0_1"/>
<name>A0A0D3CJM0_BRAOL</name>
<dbReference type="AlphaFoldDB" id="A0A0D3CJM0"/>
<organism evidence="1 2">
    <name type="scientific">Brassica oleracea var. oleracea</name>
    <dbReference type="NCBI Taxonomy" id="109376"/>
    <lineage>
        <taxon>Eukaryota</taxon>
        <taxon>Viridiplantae</taxon>
        <taxon>Streptophyta</taxon>
        <taxon>Embryophyta</taxon>
        <taxon>Tracheophyta</taxon>
        <taxon>Spermatophyta</taxon>
        <taxon>Magnoliopsida</taxon>
        <taxon>eudicotyledons</taxon>
        <taxon>Gunneridae</taxon>
        <taxon>Pentapetalae</taxon>
        <taxon>rosids</taxon>
        <taxon>malvids</taxon>
        <taxon>Brassicales</taxon>
        <taxon>Brassicaceae</taxon>
        <taxon>Brassiceae</taxon>
        <taxon>Brassica</taxon>
    </lineage>
</organism>
<reference evidence="1 2" key="1">
    <citation type="journal article" date="2014" name="Genome Biol.">
        <title>Transcriptome and methylome profiling reveals relics of genome dominance in the mesopolyploid Brassica oleracea.</title>
        <authorList>
            <person name="Parkin I.A."/>
            <person name="Koh C."/>
            <person name="Tang H."/>
            <person name="Robinson S.J."/>
            <person name="Kagale S."/>
            <person name="Clarke W.E."/>
            <person name="Town C.D."/>
            <person name="Nixon J."/>
            <person name="Krishnakumar V."/>
            <person name="Bidwell S.L."/>
            <person name="Denoeud F."/>
            <person name="Belcram H."/>
            <person name="Links M.G."/>
            <person name="Just J."/>
            <person name="Clarke C."/>
            <person name="Bender T."/>
            <person name="Huebert T."/>
            <person name="Mason A.S."/>
            <person name="Pires J.C."/>
            <person name="Barker G."/>
            <person name="Moore J."/>
            <person name="Walley P.G."/>
            <person name="Manoli S."/>
            <person name="Batley J."/>
            <person name="Edwards D."/>
            <person name="Nelson M.N."/>
            <person name="Wang X."/>
            <person name="Paterson A.H."/>
            <person name="King G."/>
            <person name="Bancroft I."/>
            <person name="Chalhoub B."/>
            <person name="Sharpe A.G."/>
        </authorList>
    </citation>
    <scope>NUCLEOTIDE SEQUENCE</scope>
    <source>
        <strain evidence="1 2">cv. TO1000</strain>
    </source>
</reference>
<evidence type="ECO:0000313" key="2">
    <source>
        <dbReference type="Proteomes" id="UP000032141"/>
    </source>
</evidence>
<dbReference type="Proteomes" id="UP000032141">
    <property type="component" value="Chromosome C5"/>
</dbReference>
<reference evidence="1" key="2">
    <citation type="submission" date="2015-03" db="UniProtKB">
        <authorList>
            <consortium name="EnsemblPlants"/>
        </authorList>
    </citation>
    <scope>IDENTIFICATION</scope>
</reference>